<evidence type="ECO:0000256" key="2">
    <source>
        <dbReference type="ARBA" id="ARBA00022679"/>
    </source>
</evidence>
<sequence length="253" mass="28278">MSVQFDAIGDHYTCIKETPGSLLELHTLRTSLGDITDQSVLDLACGSGFYAQKAMQWGARSVTGVDISRVMLDDASRRLSCSRDEWDPQLQLYQIDCGQAFDLGQRFDVVLAVWLLNYASTRAEMVTMWMNIARHLKPGGRCLGIVPNFDMLGYGDKVFPGALEWGYKIGVVGKVEEGVKLRVEADVEPAFGFNCFEMQRQVYEECARMAGCVVQWLPMVDPVDERVNFASILPRAASRVFWATRDDKDLVGA</sequence>
<keyword evidence="1 5" id="KW-0489">Methyltransferase</keyword>
<reference evidence="5 6" key="1">
    <citation type="submission" date="2016-12" db="EMBL/GenBank/DDBJ databases">
        <title>The genomes of Aspergillus section Nigri reveals drivers in fungal speciation.</title>
        <authorList>
            <consortium name="DOE Joint Genome Institute"/>
            <person name="Vesth T.C."/>
            <person name="Nybo J."/>
            <person name="Theobald S."/>
            <person name="Brandl J."/>
            <person name="Frisvad J.C."/>
            <person name="Nielsen K.F."/>
            <person name="Lyhne E.K."/>
            <person name="Kogle M.E."/>
            <person name="Kuo A."/>
            <person name="Riley R."/>
            <person name="Clum A."/>
            <person name="Nolan M."/>
            <person name="Lipzen A."/>
            <person name="Salamov A."/>
            <person name="Henrissat B."/>
            <person name="Wiebenga A."/>
            <person name="De Vries R.P."/>
            <person name="Grigoriev I.V."/>
            <person name="Mortensen U.H."/>
            <person name="Andersen M.R."/>
            <person name="Baker S.E."/>
        </authorList>
    </citation>
    <scope>NUCLEOTIDE SEQUENCE [LARGE SCALE GENOMIC DNA]</scope>
    <source>
        <strain evidence="5 6">IBT 23096</strain>
    </source>
</reference>
<accession>A0A2I2FYR9</accession>
<gene>
    <name evidence="5" type="ORF">P170DRAFT_439506</name>
</gene>
<feature type="domain" description="Methyltransferase" evidence="4">
    <location>
        <begin position="40"/>
        <end position="140"/>
    </location>
</feature>
<dbReference type="EMBL" id="MSFO01000007">
    <property type="protein sequence ID" value="PLB45784.1"/>
    <property type="molecule type" value="Genomic_DNA"/>
</dbReference>
<evidence type="ECO:0000256" key="3">
    <source>
        <dbReference type="ARBA" id="ARBA00022691"/>
    </source>
</evidence>
<evidence type="ECO:0000259" key="4">
    <source>
        <dbReference type="Pfam" id="PF13649"/>
    </source>
</evidence>
<dbReference type="GO" id="GO:0008168">
    <property type="term" value="F:methyltransferase activity"/>
    <property type="evidence" value="ECO:0007669"/>
    <property type="project" value="UniProtKB-KW"/>
</dbReference>
<dbReference type="OrthoDB" id="3647at2759"/>
<dbReference type="RefSeq" id="XP_024701086.1">
    <property type="nucleotide sequence ID" value="XM_024849853.1"/>
</dbReference>
<dbReference type="GeneID" id="36557552"/>
<dbReference type="InterPro" id="IPR041698">
    <property type="entry name" value="Methyltransf_25"/>
</dbReference>
<dbReference type="Proteomes" id="UP000234275">
    <property type="component" value="Unassembled WGS sequence"/>
</dbReference>
<dbReference type="SUPFAM" id="SSF53335">
    <property type="entry name" value="S-adenosyl-L-methionine-dependent methyltransferases"/>
    <property type="match status" value="1"/>
</dbReference>
<name>A0A2I2FYR9_9EURO</name>
<dbReference type="AlphaFoldDB" id="A0A2I2FYR9"/>
<keyword evidence="3" id="KW-0949">S-adenosyl-L-methionine</keyword>
<keyword evidence="2 5" id="KW-0808">Transferase</keyword>
<evidence type="ECO:0000313" key="6">
    <source>
        <dbReference type="Proteomes" id="UP000234275"/>
    </source>
</evidence>
<evidence type="ECO:0000256" key="1">
    <source>
        <dbReference type="ARBA" id="ARBA00022603"/>
    </source>
</evidence>
<dbReference type="PANTHER" id="PTHR43464:SF19">
    <property type="entry name" value="UBIQUINONE BIOSYNTHESIS O-METHYLTRANSFERASE, MITOCHONDRIAL"/>
    <property type="match status" value="1"/>
</dbReference>
<dbReference type="CDD" id="cd02440">
    <property type="entry name" value="AdoMet_MTases"/>
    <property type="match status" value="1"/>
</dbReference>
<comment type="caution">
    <text evidence="5">The sequence shown here is derived from an EMBL/GenBank/DDBJ whole genome shotgun (WGS) entry which is preliminary data.</text>
</comment>
<dbReference type="PANTHER" id="PTHR43464">
    <property type="entry name" value="METHYLTRANSFERASE"/>
    <property type="match status" value="1"/>
</dbReference>
<proteinExistence type="predicted"/>
<keyword evidence="6" id="KW-1185">Reference proteome</keyword>
<dbReference type="Gene3D" id="3.40.50.150">
    <property type="entry name" value="Vaccinia Virus protein VP39"/>
    <property type="match status" value="1"/>
</dbReference>
<organism evidence="5 6">
    <name type="scientific">Aspergillus steynii IBT 23096</name>
    <dbReference type="NCBI Taxonomy" id="1392250"/>
    <lineage>
        <taxon>Eukaryota</taxon>
        <taxon>Fungi</taxon>
        <taxon>Dikarya</taxon>
        <taxon>Ascomycota</taxon>
        <taxon>Pezizomycotina</taxon>
        <taxon>Eurotiomycetes</taxon>
        <taxon>Eurotiomycetidae</taxon>
        <taxon>Eurotiales</taxon>
        <taxon>Aspergillaceae</taxon>
        <taxon>Aspergillus</taxon>
        <taxon>Aspergillus subgen. Circumdati</taxon>
    </lineage>
</organism>
<dbReference type="STRING" id="1392250.A0A2I2FYR9"/>
<dbReference type="GO" id="GO:0032259">
    <property type="term" value="P:methylation"/>
    <property type="evidence" value="ECO:0007669"/>
    <property type="project" value="UniProtKB-KW"/>
</dbReference>
<dbReference type="Pfam" id="PF13649">
    <property type="entry name" value="Methyltransf_25"/>
    <property type="match status" value="1"/>
</dbReference>
<protein>
    <submittedName>
        <fullName evidence="5">S-adenosyl-L-methionine-dependent methyltransferase</fullName>
    </submittedName>
</protein>
<dbReference type="InterPro" id="IPR029063">
    <property type="entry name" value="SAM-dependent_MTases_sf"/>
</dbReference>
<evidence type="ECO:0000313" key="5">
    <source>
        <dbReference type="EMBL" id="PLB45784.1"/>
    </source>
</evidence>
<dbReference type="VEuPathDB" id="FungiDB:P170DRAFT_439506"/>